<dbReference type="GO" id="GO:0043565">
    <property type="term" value="F:sequence-specific DNA binding"/>
    <property type="evidence" value="ECO:0007669"/>
    <property type="project" value="InterPro"/>
</dbReference>
<dbReference type="EMBL" id="QSDG01000025">
    <property type="protein sequence ID" value="RGY65235.1"/>
    <property type="molecule type" value="Genomic_DNA"/>
</dbReference>
<evidence type="ECO:0000313" key="5">
    <source>
        <dbReference type="EMBL" id="RGY65235.1"/>
    </source>
</evidence>
<keyword evidence="2" id="KW-0238">DNA-binding</keyword>
<dbReference type="GO" id="GO:0003700">
    <property type="term" value="F:DNA-binding transcription factor activity"/>
    <property type="evidence" value="ECO:0007669"/>
    <property type="project" value="InterPro"/>
</dbReference>
<evidence type="ECO:0000313" key="6">
    <source>
        <dbReference type="Proteomes" id="UP000284614"/>
    </source>
</evidence>
<dbReference type="Pfam" id="PF12833">
    <property type="entry name" value="HTH_18"/>
    <property type="match status" value="1"/>
</dbReference>
<dbReference type="SMART" id="SM00342">
    <property type="entry name" value="HTH_ARAC"/>
    <property type="match status" value="1"/>
</dbReference>
<dbReference type="Gene3D" id="1.10.10.60">
    <property type="entry name" value="Homeodomain-like"/>
    <property type="match status" value="1"/>
</dbReference>
<evidence type="ECO:0000256" key="1">
    <source>
        <dbReference type="ARBA" id="ARBA00023015"/>
    </source>
</evidence>
<organism evidence="5 6">
    <name type="scientific">Bacteroides fragilis</name>
    <dbReference type="NCBI Taxonomy" id="817"/>
    <lineage>
        <taxon>Bacteria</taxon>
        <taxon>Pseudomonadati</taxon>
        <taxon>Bacteroidota</taxon>
        <taxon>Bacteroidia</taxon>
        <taxon>Bacteroidales</taxon>
        <taxon>Bacteroidaceae</taxon>
        <taxon>Bacteroides</taxon>
    </lineage>
</organism>
<dbReference type="InterPro" id="IPR050959">
    <property type="entry name" value="MarA-like"/>
</dbReference>
<dbReference type="PANTHER" id="PTHR47504">
    <property type="entry name" value="RIGHT ORIGIN-BINDING PROTEIN"/>
    <property type="match status" value="1"/>
</dbReference>
<dbReference type="Proteomes" id="UP000284614">
    <property type="component" value="Unassembled WGS sequence"/>
</dbReference>
<dbReference type="InterPro" id="IPR018060">
    <property type="entry name" value="HTH_AraC"/>
</dbReference>
<reference evidence="5 6" key="1">
    <citation type="submission" date="2018-08" db="EMBL/GenBank/DDBJ databases">
        <title>A genome reference for cultivated species of the human gut microbiota.</title>
        <authorList>
            <person name="Zou Y."/>
            <person name="Xue W."/>
            <person name="Luo G."/>
        </authorList>
    </citation>
    <scope>NUCLEOTIDE SEQUENCE [LARGE SCALE GENOMIC DNA]</scope>
    <source>
        <strain evidence="5 6">OF01-1</strain>
    </source>
</reference>
<evidence type="ECO:0000256" key="2">
    <source>
        <dbReference type="ARBA" id="ARBA00023125"/>
    </source>
</evidence>
<evidence type="ECO:0000256" key="3">
    <source>
        <dbReference type="ARBA" id="ARBA00023163"/>
    </source>
</evidence>
<sequence>MNEVKIHKYLPCDETPDNCNFLLKDYRIGDTFNNVHKEMNYLIFCREGEVHLTSNLFFEETLYGGEIMFLPRMADCWGEMWKETHVVVHTFNNTVCRPENCILRYLYTHAREKNNGKSSGYYCKLVAHKVIMTFMESISYYLTDGTGDLLLWHLKHKELIRLFSRYYGKEELQAFFHPMTGEAVPFRNLVLSHYIKTKYTKELADLCGYGVVTFRRIFKKEFGTSVYQWLLKKRSEHILYRLSFPYIPFQEIMEEFNFTSPQQFNRFCKTNLGDSPTGLRKKYQSSD</sequence>
<comment type="caution">
    <text evidence="5">The sequence shown here is derived from an EMBL/GenBank/DDBJ whole genome shotgun (WGS) entry which is preliminary data.</text>
</comment>
<keyword evidence="1" id="KW-0805">Transcription regulation</keyword>
<accession>A0A413JU63</accession>
<evidence type="ECO:0000259" key="4">
    <source>
        <dbReference type="PROSITE" id="PS01124"/>
    </source>
</evidence>
<dbReference type="PANTHER" id="PTHR47504:SF5">
    <property type="entry name" value="RIGHT ORIGIN-BINDING PROTEIN"/>
    <property type="match status" value="1"/>
</dbReference>
<keyword evidence="3" id="KW-0804">Transcription</keyword>
<proteinExistence type="predicted"/>
<name>A0A413JU63_BACFG</name>
<dbReference type="AlphaFoldDB" id="A0A413JU63"/>
<gene>
    <name evidence="5" type="ORF">DXA27_20395</name>
</gene>
<feature type="domain" description="HTH araC/xylS-type" evidence="4">
    <location>
        <begin position="184"/>
        <end position="282"/>
    </location>
</feature>
<dbReference type="SUPFAM" id="SSF46689">
    <property type="entry name" value="Homeodomain-like"/>
    <property type="match status" value="1"/>
</dbReference>
<dbReference type="PROSITE" id="PS01124">
    <property type="entry name" value="HTH_ARAC_FAMILY_2"/>
    <property type="match status" value="1"/>
</dbReference>
<dbReference type="InterPro" id="IPR009057">
    <property type="entry name" value="Homeodomain-like_sf"/>
</dbReference>
<protein>
    <submittedName>
        <fullName evidence="5">AraC family transcriptional regulator</fullName>
    </submittedName>
</protein>